<dbReference type="Proteomes" id="UP000000305">
    <property type="component" value="Unassembled WGS sequence"/>
</dbReference>
<protein>
    <submittedName>
        <fullName evidence="1">Uncharacterized protein</fullName>
    </submittedName>
</protein>
<evidence type="ECO:0000313" key="1">
    <source>
        <dbReference type="EMBL" id="EFX60029.1"/>
    </source>
</evidence>
<accession>E9I7K1</accession>
<feature type="non-terminal residue" evidence="1">
    <location>
        <position position="1"/>
    </location>
</feature>
<dbReference type="AlphaFoldDB" id="E9I7K1"/>
<keyword evidence="2" id="KW-1185">Reference proteome</keyword>
<dbReference type="InParanoid" id="E9I7K1"/>
<dbReference type="HOGENOM" id="CLU_1639595_0_0_1"/>
<reference evidence="1 2" key="1">
    <citation type="journal article" date="2011" name="Science">
        <title>The ecoresponsive genome of Daphnia pulex.</title>
        <authorList>
            <person name="Colbourne J.K."/>
            <person name="Pfrender M.E."/>
            <person name="Gilbert D."/>
            <person name="Thomas W.K."/>
            <person name="Tucker A."/>
            <person name="Oakley T.H."/>
            <person name="Tokishita S."/>
            <person name="Aerts A."/>
            <person name="Arnold G.J."/>
            <person name="Basu M.K."/>
            <person name="Bauer D.J."/>
            <person name="Caceres C.E."/>
            <person name="Carmel L."/>
            <person name="Casola C."/>
            <person name="Choi J.H."/>
            <person name="Detter J.C."/>
            <person name="Dong Q."/>
            <person name="Dusheyko S."/>
            <person name="Eads B.D."/>
            <person name="Frohlich T."/>
            <person name="Geiler-Samerotte K.A."/>
            <person name="Gerlach D."/>
            <person name="Hatcher P."/>
            <person name="Jogdeo S."/>
            <person name="Krijgsveld J."/>
            <person name="Kriventseva E.V."/>
            <person name="Kultz D."/>
            <person name="Laforsch C."/>
            <person name="Lindquist E."/>
            <person name="Lopez J."/>
            <person name="Manak J.R."/>
            <person name="Muller J."/>
            <person name="Pangilinan J."/>
            <person name="Patwardhan R.P."/>
            <person name="Pitluck S."/>
            <person name="Pritham E.J."/>
            <person name="Rechtsteiner A."/>
            <person name="Rho M."/>
            <person name="Rogozin I.B."/>
            <person name="Sakarya O."/>
            <person name="Salamov A."/>
            <person name="Schaack S."/>
            <person name="Shapiro H."/>
            <person name="Shiga Y."/>
            <person name="Skalitzky C."/>
            <person name="Smith Z."/>
            <person name="Souvorov A."/>
            <person name="Sung W."/>
            <person name="Tang Z."/>
            <person name="Tsuchiya D."/>
            <person name="Tu H."/>
            <person name="Vos H."/>
            <person name="Wang M."/>
            <person name="Wolf Y.I."/>
            <person name="Yamagata H."/>
            <person name="Yamada T."/>
            <person name="Ye Y."/>
            <person name="Shaw J.R."/>
            <person name="Andrews J."/>
            <person name="Crease T.J."/>
            <person name="Tang H."/>
            <person name="Lucas S.M."/>
            <person name="Robertson H.M."/>
            <person name="Bork P."/>
            <person name="Koonin E.V."/>
            <person name="Zdobnov E.M."/>
            <person name="Grigoriev I.V."/>
            <person name="Lynch M."/>
            <person name="Boore J.L."/>
        </authorList>
    </citation>
    <scope>NUCLEOTIDE SEQUENCE [LARGE SCALE GENOMIC DNA]</scope>
</reference>
<proteinExistence type="predicted"/>
<dbReference type="KEGG" id="dpx:DAPPUDRAFT_345734"/>
<organism evidence="1 2">
    <name type="scientific">Daphnia pulex</name>
    <name type="common">Water flea</name>
    <dbReference type="NCBI Taxonomy" id="6669"/>
    <lineage>
        <taxon>Eukaryota</taxon>
        <taxon>Metazoa</taxon>
        <taxon>Ecdysozoa</taxon>
        <taxon>Arthropoda</taxon>
        <taxon>Crustacea</taxon>
        <taxon>Branchiopoda</taxon>
        <taxon>Diplostraca</taxon>
        <taxon>Cladocera</taxon>
        <taxon>Anomopoda</taxon>
        <taxon>Daphniidae</taxon>
        <taxon>Daphnia</taxon>
    </lineage>
</organism>
<dbReference type="EMBL" id="GL737277">
    <property type="protein sequence ID" value="EFX60029.1"/>
    <property type="molecule type" value="Genomic_DNA"/>
</dbReference>
<gene>
    <name evidence="1" type="ORF">DAPPUDRAFT_345734</name>
</gene>
<name>E9I7K1_DAPPU</name>
<sequence length="162" mass="17631">ESVERENLERECLSGQGCLLAPAGQVQSVVGLVRSIAYEYFQADLPRLAVKVSEFAVEALGMSFSLSLLREIMAEIRRQAGLLKFYQNYMAAINRELAFQDLPQGQGAGGQFVGGTVTALEVNVGQRSRIRDSFAKGDFCIDGKAEGDGEANTEITEKTMQS</sequence>
<evidence type="ECO:0000313" key="2">
    <source>
        <dbReference type="Proteomes" id="UP000000305"/>
    </source>
</evidence>